<evidence type="ECO:0000313" key="4">
    <source>
        <dbReference type="Proteomes" id="UP000270025"/>
    </source>
</evidence>
<keyword evidence="2" id="KW-0732">Signal</keyword>
<dbReference type="Pfam" id="PF16305">
    <property type="entry name" value="DUF4947"/>
    <property type="match status" value="1"/>
</dbReference>
<evidence type="ECO:0000256" key="2">
    <source>
        <dbReference type="SAM" id="SignalP"/>
    </source>
</evidence>
<accession>A0A3S5DZA8</accession>
<evidence type="ECO:0000313" key="3">
    <source>
        <dbReference type="EMBL" id="VED68097.1"/>
    </source>
</evidence>
<feature type="compositionally biased region" description="Basic and acidic residues" evidence="1">
    <location>
        <begin position="63"/>
        <end position="82"/>
    </location>
</feature>
<dbReference type="RefSeq" id="WP_126404995.1">
    <property type="nucleotide sequence ID" value="NZ_LR134266.1"/>
</dbReference>
<reference evidence="3 4" key="1">
    <citation type="submission" date="2018-12" db="EMBL/GenBank/DDBJ databases">
        <authorList>
            <consortium name="Pathogen Informatics"/>
        </authorList>
    </citation>
    <scope>NUCLEOTIDE SEQUENCE [LARGE SCALE GENOMIC DNA]</scope>
    <source>
        <strain evidence="3 4">NCTC3166</strain>
    </source>
</reference>
<feature type="region of interest" description="Disordered" evidence="1">
    <location>
        <begin position="30"/>
        <end position="88"/>
    </location>
</feature>
<dbReference type="PROSITE" id="PS51257">
    <property type="entry name" value="PROKAR_LIPOPROTEIN"/>
    <property type="match status" value="1"/>
</dbReference>
<gene>
    <name evidence="3" type="ORF">NCTC3166_01936</name>
</gene>
<sequence length="222" mass="25310">MMSKKITLLATLFLSLFFLTACMPDFESHFKPDETSSRASSKKQEKSEKEASSSKKSSKASSSKKEKKEFQTETSSSKKMEELPANASEAPKDKIYATGDSVVYYKKYDGGLKVHTPDFEGYTTKIVKKILGKPEKTHVDSNYMLETFSEKERENLVKLYQEGHLTEEQLHAFWAGVIDLAQTAQLEQTFTVFTYKEGQVQLVFKDDNLVYITPDPEVLYFN</sequence>
<feature type="chain" id="PRO_5038729146" evidence="2">
    <location>
        <begin position="24"/>
        <end position="222"/>
    </location>
</feature>
<dbReference type="KEGG" id="svf:NCTC3166_01936"/>
<organism evidence="3 4">
    <name type="scientific">Streptococcus viridans</name>
    <dbReference type="NCBI Taxonomy" id="78535"/>
    <lineage>
        <taxon>Bacteria</taxon>
        <taxon>Bacillati</taxon>
        <taxon>Bacillota</taxon>
        <taxon>Bacilli</taxon>
        <taxon>Lactobacillales</taxon>
        <taxon>Streptococcaceae</taxon>
        <taxon>Streptococcus</taxon>
    </lineage>
</organism>
<protein>
    <submittedName>
        <fullName evidence="3">Putative lipoprotein</fullName>
    </submittedName>
</protein>
<keyword evidence="3" id="KW-0449">Lipoprotein</keyword>
<keyword evidence="4" id="KW-1185">Reference proteome</keyword>
<name>A0A3S5DZA8_9STRE</name>
<feature type="compositionally biased region" description="Basic and acidic residues" evidence="1">
    <location>
        <begin position="30"/>
        <end position="53"/>
    </location>
</feature>
<feature type="signal peptide" evidence="2">
    <location>
        <begin position="1"/>
        <end position="23"/>
    </location>
</feature>
<evidence type="ECO:0000256" key="1">
    <source>
        <dbReference type="SAM" id="MobiDB-lite"/>
    </source>
</evidence>
<dbReference type="Proteomes" id="UP000270025">
    <property type="component" value="Chromosome"/>
</dbReference>
<dbReference type="AlphaFoldDB" id="A0A3S5DZA8"/>
<dbReference type="InterPro" id="IPR032542">
    <property type="entry name" value="DUF4947"/>
</dbReference>
<proteinExistence type="predicted"/>
<dbReference type="EMBL" id="LR134266">
    <property type="protein sequence ID" value="VED68097.1"/>
    <property type="molecule type" value="Genomic_DNA"/>
</dbReference>